<comment type="caution">
    <text evidence="2">The sequence shown here is derived from an EMBL/GenBank/DDBJ whole genome shotgun (WGS) entry which is preliminary data.</text>
</comment>
<protein>
    <recommendedName>
        <fullName evidence="4">Secreted protein</fullName>
    </recommendedName>
</protein>
<dbReference type="EMBL" id="BAABJV010000014">
    <property type="protein sequence ID" value="GAA4789313.1"/>
    <property type="molecule type" value="Genomic_DNA"/>
</dbReference>
<dbReference type="Proteomes" id="UP001501147">
    <property type="component" value="Unassembled WGS sequence"/>
</dbReference>
<feature type="signal peptide" evidence="1">
    <location>
        <begin position="1"/>
        <end position="26"/>
    </location>
</feature>
<keyword evidence="3" id="KW-1185">Reference proteome</keyword>
<proteinExistence type="predicted"/>
<evidence type="ECO:0000256" key="1">
    <source>
        <dbReference type="SAM" id="SignalP"/>
    </source>
</evidence>
<evidence type="ECO:0008006" key="4">
    <source>
        <dbReference type="Google" id="ProtNLM"/>
    </source>
</evidence>
<dbReference type="RefSeq" id="WP_345615324.1">
    <property type="nucleotide sequence ID" value="NZ_BAABJV010000014.1"/>
</dbReference>
<sequence>MKRITRSLAACAVALGALTGALPAHAAPSADPVRCGGIGETAALRLDGRTARGAVTLPAGRPSEFALDFRPARSHGATQLHLRARGAFGETALTRDAAGAVEAGRTYTVRQRVTPRADLAGSGFVLRLYVTGDENTLETCVELDVRVAG</sequence>
<evidence type="ECO:0000313" key="2">
    <source>
        <dbReference type="EMBL" id="GAA4789313.1"/>
    </source>
</evidence>
<keyword evidence="1" id="KW-0732">Signal</keyword>
<feature type="chain" id="PRO_5047477750" description="Secreted protein" evidence="1">
    <location>
        <begin position="27"/>
        <end position="149"/>
    </location>
</feature>
<organism evidence="2 3">
    <name type="scientific">Streptomyces sanyensis</name>
    <dbReference type="NCBI Taxonomy" id="568869"/>
    <lineage>
        <taxon>Bacteria</taxon>
        <taxon>Bacillati</taxon>
        <taxon>Actinomycetota</taxon>
        <taxon>Actinomycetes</taxon>
        <taxon>Kitasatosporales</taxon>
        <taxon>Streptomycetaceae</taxon>
        <taxon>Streptomyces</taxon>
    </lineage>
</organism>
<evidence type="ECO:0000313" key="3">
    <source>
        <dbReference type="Proteomes" id="UP001501147"/>
    </source>
</evidence>
<name>A0ABP9B363_9ACTN</name>
<gene>
    <name evidence="2" type="ORF">GCM10023329_45840</name>
</gene>
<reference evidence="3" key="1">
    <citation type="journal article" date="2019" name="Int. J. Syst. Evol. Microbiol.">
        <title>The Global Catalogue of Microorganisms (GCM) 10K type strain sequencing project: providing services to taxonomists for standard genome sequencing and annotation.</title>
        <authorList>
            <consortium name="The Broad Institute Genomics Platform"/>
            <consortium name="The Broad Institute Genome Sequencing Center for Infectious Disease"/>
            <person name="Wu L."/>
            <person name="Ma J."/>
        </authorList>
    </citation>
    <scope>NUCLEOTIDE SEQUENCE [LARGE SCALE GENOMIC DNA]</scope>
    <source>
        <strain evidence="3">JCM 18324</strain>
    </source>
</reference>
<accession>A0ABP9B363</accession>